<dbReference type="PANTHER" id="PTHR14097">
    <property type="entry name" value="OXIDOREDUCTASE HTATIP2"/>
    <property type="match status" value="1"/>
</dbReference>
<keyword evidence="3" id="KW-1185">Reference proteome</keyword>
<dbReference type="InterPro" id="IPR016040">
    <property type="entry name" value="NAD(P)-bd_dom"/>
</dbReference>
<feature type="domain" description="NAD(P)-binding" evidence="1">
    <location>
        <begin position="8"/>
        <end position="155"/>
    </location>
</feature>
<dbReference type="Pfam" id="PF13460">
    <property type="entry name" value="NAD_binding_10"/>
    <property type="match status" value="1"/>
</dbReference>
<evidence type="ECO:0000313" key="3">
    <source>
        <dbReference type="Proteomes" id="UP000626148"/>
    </source>
</evidence>
<protein>
    <recommendedName>
        <fullName evidence="1">NAD(P)-binding domain-containing protein</fullName>
    </recommendedName>
</protein>
<dbReference type="Gene3D" id="3.40.50.720">
    <property type="entry name" value="NAD(P)-binding Rossmann-like Domain"/>
    <property type="match status" value="1"/>
</dbReference>
<dbReference type="PANTHER" id="PTHR14097:SF7">
    <property type="entry name" value="OXIDOREDUCTASE HTATIP2"/>
    <property type="match status" value="1"/>
</dbReference>
<dbReference type="EMBL" id="BMXR01000006">
    <property type="protein sequence ID" value="GGX58372.1"/>
    <property type="molecule type" value="Genomic_DNA"/>
</dbReference>
<dbReference type="SUPFAM" id="SSF51735">
    <property type="entry name" value="NAD(P)-binding Rossmann-fold domains"/>
    <property type="match status" value="1"/>
</dbReference>
<dbReference type="Proteomes" id="UP000626148">
    <property type="component" value="Unassembled WGS sequence"/>
</dbReference>
<dbReference type="RefSeq" id="WP_189609632.1">
    <property type="nucleotide sequence ID" value="NZ_BMXR01000006.1"/>
</dbReference>
<comment type="caution">
    <text evidence="2">The sequence shown here is derived from an EMBL/GenBank/DDBJ whole genome shotgun (WGS) entry which is preliminary data.</text>
</comment>
<sequence length="222" mass="24352">MTAVVLVGSTGMIGEAVARRLTQPDFDPVWLLVRRERGQPHSHHRIRVVDFDNLAAIEDLDLTGDSVICALGTTIRKAGSQAAFQQVDRDTVVRTAQWARALGASHFLFVSSLGADAASRNFYLRTKGEAEHALQSLGFEHLTIVRPSLLLGERSEFRIGERLGMVVGALLKPLLSGPLRRYRPVEADQVAAVLVHQAASPGGPAVNIWESERISRFRPDSR</sequence>
<reference evidence="2" key="2">
    <citation type="submission" date="2020-09" db="EMBL/GenBank/DDBJ databases">
        <authorList>
            <person name="Sun Q."/>
            <person name="Kim S."/>
        </authorList>
    </citation>
    <scope>NUCLEOTIDE SEQUENCE</scope>
    <source>
        <strain evidence="2">KCTC 22169</strain>
    </source>
</reference>
<name>A0A918NCW0_9GAMM</name>
<dbReference type="AlphaFoldDB" id="A0A918NCW0"/>
<organism evidence="2 3">
    <name type="scientific">Saccharospirillum salsuginis</name>
    <dbReference type="NCBI Taxonomy" id="418750"/>
    <lineage>
        <taxon>Bacteria</taxon>
        <taxon>Pseudomonadati</taxon>
        <taxon>Pseudomonadota</taxon>
        <taxon>Gammaproteobacteria</taxon>
        <taxon>Oceanospirillales</taxon>
        <taxon>Saccharospirillaceae</taxon>
        <taxon>Saccharospirillum</taxon>
    </lineage>
</organism>
<dbReference type="InterPro" id="IPR036291">
    <property type="entry name" value="NAD(P)-bd_dom_sf"/>
</dbReference>
<proteinExistence type="predicted"/>
<reference evidence="2" key="1">
    <citation type="journal article" date="2014" name="Int. J. Syst. Evol. Microbiol.">
        <title>Complete genome sequence of Corynebacterium casei LMG S-19264T (=DSM 44701T), isolated from a smear-ripened cheese.</title>
        <authorList>
            <consortium name="US DOE Joint Genome Institute (JGI-PGF)"/>
            <person name="Walter F."/>
            <person name="Albersmeier A."/>
            <person name="Kalinowski J."/>
            <person name="Ruckert C."/>
        </authorList>
    </citation>
    <scope>NUCLEOTIDE SEQUENCE</scope>
    <source>
        <strain evidence="2">KCTC 22169</strain>
    </source>
</reference>
<evidence type="ECO:0000259" key="1">
    <source>
        <dbReference type="Pfam" id="PF13460"/>
    </source>
</evidence>
<gene>
    <name evidence="2" type="ORF">GCM10007392_27770</name>
</gene>
<evidence type="ECO:0000313" key="2">
    <source>
        <dbReference type="EMBL" id="GGX58372.1"/>
    </source>
</evidence>
<accession>A0A918NCW0</accession>